<name>A0ACC1JFK4_9FUNG</name>
<accession>A0ACC1JFK4</accession>
<evidence type="ECO:0000313" key="2">
    <source>
        <dbReference type="Proteomes" id="UP001150603"/>
    </source>
</evidence>
<keyword evidence="2" id="KW-1185">Reference proteome</keyword>
<evidence type="ECO:0000313" key="1">
    <source>
        <dbReference type="EMBL" id="KAJ1949919.1"/>
    </source>
</evidence>
<gene>
    <name evidence="1" type="ORF">FBU59_000928</name>
</gene>
<reference evidence="1" key="1">
    <citation type="submission" date="2022-07" db="EMBL/GenBank/DDBJ databases">
        <title>Phylogenomic reconstructions and comparative analyses of Kickxellomycotina fungi.</title>
        <authorList>
            <person name="Reynolds N.K."/>
            <person name="Stajich J.E."/>
            <person name="Barry K."/>
            <person name="Grigoriev I.V."/>
            <person name="Crous P."/>
            <person name="Smith M.E."/>
        </authorList>
    </citation>
    <scope>NUCLEOTIDE SEQUENCE</scope>
    <source>
        <strain evidence="1">NRRL 5244</strain>
    </source>
</reference>
<dbReference type="EMBL" id="JANBPW010000329">
    <property type="protein sequence ID" value="KAJ1949919.1"/>
    <property type="molecule type" value="Genomic_DNA"/>
</dbReference>
<proteinExistence type="predicted"/>
<dbReference type="Proteomes" id="UP001150603">
    <property type="component" value="Unassembled WGS sequence"/>
</dbReference>
<comment type="caution">
    <text evidence="1">The sequence shown here is derived from an EMBL/GenBank/DDBJ whole genome shotgun (WGS) entry which is preliminary data.</text>
</comment>
<organism evidence="1 2">
    <name type="scientific">Linderina macrospora</name>
    <dbReference type="NCBI Taxonomy" id="4868"/>
    <lineage>
        <taxon>Eukaryota</taxon>
        <taxon>Fungi</taxon>
        <taxon>Fungi incertae sedis</taxon>
        <taxon>Zoopagomycota</taxon>
        <taxon>Kickxellomycotina</taxon>
        <taxon>Kickxellomycetes</taxon>
        <taxon>Kickxellales</taxon>
        <taxon>Kickxellaceae</taxon>
        <taxon>Linderina</taxon>
    </lineage>
</organism>
<sequence length="235" mass="25718">MPTELLYFDDSYLFTGTAIVTGITSSSSTSSDPDLSRALSKAQSAVILDQTLFYPQGGGQPTDIGTITSGNAVFSVKHVFSYNNTVYHLGEFTEGEFATGDSVTLSVDEAVRRQNAKCHSGGHTIFSIIKDSQWPMVEKKGHHFADGAYVEFTGILPDDVDKDKFQAMVDKVIGEDVEVKAYTKDDGLRYVKVGDFVENPCGGTHIKRTGELGTLEIRKIARRKGQNLTKISYKV</sequence>
<protein>
    <submittedName>
        <fullName evidence="1">Uncharacterized protein</fullName>
    </submittedName>
</protein>